<dbReference type="KEGG" id="fer:FNB15_09430"/>
<evidence type="ECO:0000256" key="1">
    <source>
        <dbReference type="ARBA" id="ARBA00006576"/>
    </source>
</evidence>
<dbReference type="InterPro" id="IPR015517">
    <property type="entry name" value="dCMP_deaminase-rel"/>
</dbReference>
<proteinExistence type="inferred from homology"/>
<dbReference type="Pfam" id="PF00383">
    <property type="entry name" value="dCMP_cyt_deam_1"/>
    <property type="match status" value="1"/>
</dbReference>
<reference evidence="7 8" key="1">
    <citation type="submission" date="2019-07" db="EMBL/GenBank/DDBJ databases">
        <title>Genome sequencing for Ferrovibrio sp. K5.</title>
        <authorList>
            <person name="Park S.-J."/>
        </authorList>
    </citation>
    <scope>NUCLEOTIDE SEQUENCE [LARGE SCALE GENOMIC DNA]</scope>
    <source>
        <strain evidence="7 8">K5</strain>
    </source>
</reference>
<dbReference type="GO" id="GO:0008270">
    <property type="term" value="F:zinc ion binding"/>
    <property type="evidence" value="ECO:0007669"/>
    <property type="project" value="InterPro"/>
</dbReference>
<evidence type="ECO:0000256" key="4">
    <source>
        <dbReference type="ARBA" id="ARBA00022833"/>
    </source>
</evidence>
<feature type="compositionally biased region" description="Basic residues" evidence="5">
    <location>
        <begin position="7"/>
        <end position="17"/>
    </location>
</feature>
<dbReference type="SUPFAM" id="SSF53927">
    <property type="entry name" value="Cytidine deaminase-like"/>
    <property type="match status" value="1"/>
</dbReference>
<evidence type="ECO:0000313" key="8">
    <source>
        <dbReference type="Proteomes" id="UP000317496"/>
    </source>
</evidence>
<protein>
    <submittedName>
        <fullName evidence="7">Deoxycytidylate deaminase</fullName>
    </submittedName>
</protein>
<dbReference type="InterPro" id="IPR027417">
    <property type="entry name" value="P-loop_NTPase"/>
</dbReference>
<dbReference type="Gene3D" id="3.40.140.10">
    <property type="entry name" value="Cytidine Deaminase, domain 2"/>
    <property type="match status" value="1"/>
</dbReference>
<comment type="similarity">
    <text evidence="1">Belongs to the cytidine and deoxycytidylate deaminase family.</text>
</comment>
<dbReference type="PANTHER" id="PTHR11086">
    <property type="entry name" value="DEOXYCYTIDYLATE DEAMINASE-RELATED"/>
    <property type="match status" value="1"/>
</dbReference>
<evidence type="ECO:0000313" key="7">
    <source>
        <dbReference type="EMBL" id="QDO97473.1"/>
    </source>
</evidence>
<evidence type="ECO:0000256" key="5">
    <source>
        <dbReference type="SAM" id="MobiDB-lite"/>
    </source>
</evidence>
<dbReference type="OrthoDB" id="9788517at2"/>
<dbReference type="Proteomes" id="UP000317496">
    <property type="component" value="Chromosome"/>
</dbReference>
<dbReference type="AlphaFoldDB" id="A0A516H103"/>
<dbReference type="InterPro" id="IPR002125">
    <property type="entry name" value="CMP_dCMP_dom"/>
</dbReference>
<evidence type="ECO:0000256" key="2">
    <source>
        <dbReference type="ARBA" id="ARBA00022723"/>
    </source>
</evidence>
<dbReference type="PANTHER" id="PTHR11086:SF18">
    <property type="entry name" value="DEOXYCYTIDYLATE DEAMINASE"/>
    <property type="match status" value="1"/>
</dbReference>
<dbReference type="RefSeq" id="WP_144068454.1">
    <property type="nucleotide sequence ID" value="NZ_CP041636.1"/>
</dbReference>
<gene>
    <name evidence="7" type="ORF">FNB15_09430</name>
</gene>
<dbReference type="GO" id="GO:0005737">
    <property type="term" value="C:cytoplasm"/>
    <property type="evidence" value="ECO:0007669"/>
    <property type="project" value="TreeGrafter"/>
</dbReference>
<keyword evidence="3" id="KW-0378">Hydrolase</keyword>
<keyword evidence="2" id="KW-0479">Metal-binding</keyword>
<keyword evidence="8" id="KW-1185">Reference proteome</keyword>
<evidence type="ECO:0000259" key="6">
    <source>
        <dbReference type="PROSITE" id="PS51747"/>
    </source>
</evidence>
<organism evidence="7 8">
    <name type="scientific">Ferrovibrio terrae</name>
    <dbReference type="NCBI Taxonomy" id="2594003"/>
    <lineage>
        <taxon>Bacteria</taxon>
        <taxon>Pseudomonadati</taxon>
        <taxon>Pseudomonadota</taxon>
        <taxon>Alphaproteobacteria</taxon>
        <taxon>Rhodospirillales</taxon>
        <taxon>Rhodospirillaceae</taxon>
        <taxon>Ferrovibrio</taxon>
    </lineage>
</organism>
<name>A0A516H103_9PROT</name>
<dbReference type="EMBL" id="CP041636">
    <property type="protein sequence ID" value="QDO97473.1"/>
    <property type="molecule type" value="Genomic_DNA"/>
</dbReference>
<dbReference type="GO" id="GO:0004132">
    <property type="term" value="F:dCMP deaminase activity"/>
    <property type="evidence" value="ECO:0007669"/>
    <property type="project" value="TreeGrafter"/>
</dbReference>
<dbReference type="InterPro" id="IPR016193">
    <property type="entry name" value="Cytidine_deaminase-like"/>
</dbReference>
<feature type="domain" description="CMP/dCMP-type deaminase" evidence="6">
    <location>
        <begin position="264"/>
        <end position="458"/>
    </location>
</feature>
<sequence>MANRSKVIPKKTKHAEKRARDKAARTPQQKTAHKSLEPLTGPELVFGLVGPIGTDLNMVSHVLEEELGRVNYKTCLVQISQLMHILDSDLPTSGPEDERYSTHMQAGTRLRGELGEDLFALLSSAKISAERANLTQDPNSPAKRQAYIIRSLKHPEEVEVLRNIYGRAFYLVAATAPRDSRKSALAEKIAKSRHKPPGSDEYLPKAEELIVWDEEEANVEYGQRVRDTFPLADLFIVATEKATVEKSLRRFVELIFGHPFHTPTKDELAMFYARATALRSADLSRQVGAAITTTDGDLLSVGCNEVPKFGGGLYWDGDNNDARDFKVGYDSSAKNKQILLQELLQRLKESKWLTDEKVELDAAELAEQALRGTARPLRGTRISELLEFGRIVHAEMAAITDAARRGTPLKEAKLYCTTFPCHMCARHIVAAGIKRVIYIEPYPKSMAKGLYRDSIRVDSGIESDHVTFDPFIGIAPGRFMDLFEKTKRKIDNGDAVEWQPAAALPRLKRLVPSYIFIEQMAKLALRNTLEAKGFGHATAGGEL</sequence>
<feature type="region of interest" description="Disordered" evidence="5">
    <location>
        <begin position="1"/>
        <end position="35"/>
    </location>
</feature>
<dbReference type="InterPro" id="IPR016192">
    <property type="entry name" value="APOBEC/CMP_deaminase_Zn-bd"/>
</dbReference>
<accession>A0A516H103</accession>
<dbReference type="NCBIfam" id="NF041025">
    <property type="entry name" value="antiphage_deaminase"/>
    <property type="match status" value="1"/>
</dbReference>
<keyword evidence="4" id="KW-0862">Zinc</keyword>
<dbReference type="Gene3D" id="3.40.50.300">
    <property type="entry name" value="P-loop containing nucleotide triphosphate hydrolases"/>
    <property type="match status" value="1"/>
</dbReference>
<evidence type="ECO:0000256" key="3">
    <source>
        <dbReference type="ARBA" id="ARBA00022801"/>
    </source>
</evidence>
<dbReference type="PROSITE" id="PS00903">
    <property type="entry name" value="CYT_DCMP_DEAMINASES_1"/>
    <property type="match status" value="1"/>
</dbReference>
<dbReference type="PROSITE" id="PS51747">
    <property type="entry name" value="CYT_DCMP_DEAMINASES_2"/>
    <property type="match status" value="1"/>
</dbReference>